<name>A0A239NGZ3_9ACTN</name>
<organism evidence="2 3">
    <name type="scientific">Actinacidiphila glaucinigra</name>
    <dbReference type="NCBI Taxonomy" id="235986"/>
    <lineage>
        <taxon>Bacteria</taxon>
        <taxon>Bacillati</taxon>
        <taxon>Actinomycetota</taxon>
        <taxon>Actinomycetes</taxon>
        <taxon>Kitasatosporales</taxon>
        <taxon>Streptomycetaceae</taxon>
        <taxon>Actinacidiphila</taxon>
    </lineage>
</organism>
<sequence>MNRTLYFLVHRHHFADEPGAPTTVDFMEDGEPLFWDDSEDSFTFVGLYSSRRRAEERIEQARTVPGFKDHPDGFHVHEYTVGQTYWAEGFRVGEQTEG</sequence>
<gene>
    <name evidence="2" type="ORF">SAMN05216252_13527</name>
</gene>
<keyword evidence="3" id="KW-1185">Reference proteome</keyword>
<dbReference type="EMBL" id="FZOF01000035">
    <property type="protein sequence ID" value="SNT53389.1"/>
    <property type="molecule type" value="Genomic_DNA"/>
</dbReference>
<evidence type="ECO:0000259" key="1">
    <source>
        <dbReference type="Pfam" id="PF24024"/>
    </source>
</evidence>
<dbReference type="RefSeq" id="WP_089228662.1">
    <property type="nucleotide sequence ID" value="NZ_FZOF01000035.1"/>
</dbReference>
<dbReference type="OrthoDB" id="9777460at2"/>
<feature type="domain" description="DUF7336" evidence="1">
    <location>
        <begin position="40"/>
        <end position="90"/>
    </location>
</feature>
<protein>
    <recommendedName>
        <fullName evidence="1">DUF7336 domain-containing protein</fullName>
    </recommendedName>
</protein>
<evidence type="ECO:0000313" key="2">
    <source>
        <dbReference type="EMBL" id="SNT53389.1"/>
    </source>
</evidence>
<accession>A0A239NGZ3</accession>
<dbReference type="Proteomes" id="UP000198280">
    <property type="component" value="Unassembled WGS sequence"/>
</dbReference>
<dbReference type="Pfam" id="PF24024">
    <property type="entry name" value="DUF7336"/>
    <property type="match status" value="1"/>
</dbReference>
<reference evidence="2 3" key="1">
    <citation type="submission" date="2017-06" db="EMBL/GenBank/DDBJ databases">
        <authorList>
            <person name="Kim H.J."/>
            <person name="Triplett B.A."/>
        </authorList>
    </citation>
    <scope>NUCLEOTIDE SEQUENCE [LARGE SCALE GENOMIC DNA]</scope>
    <source>
        <strain evidence="2 3">CGMCC 4.1858</strain>
    </source>
</reference>
<proteinExistence type="predicted"/>
<dbReference type="AlphaFoldDB" id="A0A239NGZ3"/>
<dbReference type="InterPro" id="IPR055760">
    <property type="entry name" value="DUF7336"/>
</dbReference>
<evidence type="ECO:0000313" key="3">
    <source>
        <dbReference type="Proteomes" id="UP000198280"/>
    </source>
</evidence>